<keyword evidence="1" id="KW-0479">Metal-binding</keyword>
<feature type="domain" description="Zn(2)-C6 fungal-type" evidence="7">
    <location>
        <begin position="17"/>
        <end position="45"/>
    </location>
</feature>
<keyword evidence="3" id="KW-0805">Transcription regulation</keyword>
<dbReference type="GeneID" id="8107404"/>
<dbReference type="Proteomes" id="UP000001745">
    <property type="component" value="Unassembled WGS sequence"/>
</dbReference>
<keyword evidence="9" id="KW-1185">Reference proteome</keyword>
<protein>
    <recommendedName>
        <fullName evidence="7">Zn(2)-C6 fungal-type domain-containing protein</fullName>
    </recommendedName>
</protein>
<gene>
    <name evidence="8" type="ORF">TSTA_059340</name>
</gene>
<dbReference type="Pfam" id="PF00172">
    <property type="entry name" value="Zn_clus"/>
    <property type="match status" value="1"/>
</dbReference>
<evidence type="ECO:0000313" key="8">
    <source>
        <dbReference type="EMBL" id="EED13448.1"/>
    </source>
</evidence>
<evidence type="ECO:0000256" key="1">
    <source>
        <dbReference type="ARBA" id="ARBA00022723"/>
    </source>
</evidence>
<dbReference type="eggNOG" id="ENOG502SQ3E">
    <property type="taxonomic scope" value="Eukaryota"/>
</dbReference>
<dbReference type="PhylomeDB" id="B8MQM5"/>
<name>B8MQM5_TALSN</name>
<evidence type="ECO:0000256" key="4">
    <source>
        <dbReference type="ARBA" id="ARBA00023125"/>
    </source>
</evidence>
<accession>B8MQM5</accession>
<dbReference type="EMBL" id="EQ962659">
    <property type="protein sequence ID" value="EED13448.1"/>
    <property type="molecule type" value="Genomic_DNA"/>
</dbReference>
<keyword evidence="6" id="KW-0539">Nucleus</keyword>
<dbReference type="InParanoid" id="B8MQM5"/>
<dbReference type="CDD" id="cd00067">
    <property type="entry name" value="GAL4"/>
    <property type="match status" value="1"/>
</dbReference>
<sequence>MDCKDMRVNKRQKSALGCLTCKKRKVKCDEQKPQCQRCLSTGRTCDGYPVPSPTRDRRPGLLLAVPVTQHLRTAEDYRAFQNFMSLVPSLANFASTELWNTYILQLSQADAAIQHIVLSVGHLVGTTSGEIALKEQQEKLICYHYSKALHALTNDPNPDVYIVLLSCLLFCLFEELQGNCYPAIQHIVAGRDIIFKHIRSYRSSASRSDNLVSIKASSTWNPLLAQLLQVYSRLEMHVAVLEARALNPIARLPLSGFSEREIECYSKVPNRLCWDTHPPLSNNVNDNDVTFPEFANMVDASRYLAGLAAICVANLPANPSNETRPRWRSTFLRPSRQALLLDHWLEAFNAMMSTYTASKITIHDRVHCHILRLYQSCLAFMNKANETGQERIFDENKVIFDLNMFRMTILKSVAQEELISPLFFVATRCRIGYVRCTAVEYLRRCGLEGEFLADVAERIIQVEESNHSEEDETTSFGFPAETSRLRLHGLQPAIGQDQQEMFRLMVSSFPYHPHAPIWPLTVHLPLVQERGFMVKAGACLERALRFEMYPSVS</sequence>
<dbReference type="SUPFAM" id="SSF57701">
    <property type="entry name" value="Zn2/Cys6 DNA-binding domain"/>
    <property type="match status" value="1"/>
</dbReference>
<keyword evidence="5" id="KW-0804">Transcription</keyword>
<evidence type="ECO:0000256" key="2">
    <source>
        <dbReference type="ARBA" id="ARBA00022833"/>
    </source>
</evidence>
<reference evidence="9" key="1">
    <citation type="journal article" date="2015" name="Genome Announc.">
        <title>Genome sequence of the AIDS-associated pathogen Penicillium marneffei (ATCC18224) and its near taxonomic relative Talaromyces stipitatus (ATCC10500).</title>
        <authorList>
            <person name="Nierman W.C."/>
            <person name="Fedorova-Abrams N.D."/>
            <person name="Andrianopoulos A."/>
        </authorList>
    </citation>
    <scope>NUCLEOTIDE SEQUENCE [LARGE SCALE GENOMIC DNA]</scope>
    <source>
        <strain evidence="9">ATCC 10500 / CBS 375.48 / QM 6759 / NRRL 1006</strain>
    </source>
</reference>
<dbReference type="PROSITE" id="PS50048">
    <property type="entry name" value="ZN2_CY6_FUNGAL_2"/>
    <property type="match status" value="1"/>
</dbReference>
<dbReference type="PANTHER" id="PTHR36206">
    <property type="entry name" value="ASPERCRYPTIN BIOSYNTHESIS CLUSTER-SPECIFIC TRANSCRIPTION REGULATOR ATNN-RELATED"/>
    <property type="match status" value="1"/>
</dbReference>
<dbReference type="InterPro" id="IPR036864">
    <property type="entry name" value="Zn2-C6_fun-type_DNA-bd_sf"/>
</dbReference>
<organism evidence="8 9">
    <name type="scientific">Talaromyces stipitatus (strain ATCC 10500 / CBS 375.48 / QM 6759 / NRRL 1006)</name>
    <name type="common">Penicillium stipitatum</name>
    <dbReference type="NCBI Taxonomy" id="441959"/>
    <lineage>
        <taxon>Eukaryota</taxon>
        <taxon>Fungi</taxon>
        <taxon>Dikarya</taxon>
        <taxon>Ascomycota</taxon>
        <taxon>Pezizomycotina</taxon>
        <taxon>Eurotiomycetes</taxon>
        <taxon>Eurotiomycetidae</taxon>
        <taxon>Eurotiales</taxon>
        <taxon>Trichocomaceae</taxon>
        <taxon>Talaromyces</taxon>
        <taxon>Talaromyces sect. Talaromyces</taxon>
    </lineage>
</organism>
<dbReference type="HOGENOM" id="CLU_011409_12_1_1"/>
<evidence type="ECO:0000256" key="6">
    <source>
        <dbReference type="ARBA" id="ARBA00023242"/>
    </source>
</evidence>
<evidence type="ECO:0000259" key="7">
    <source>
        <dbReference type="PROSITE" id="PS50048"/>
    </source>
</evidence>
<dbReference type="PANTHER" id="PTHR36206:SF13">
    <property type="entry name" value="TRANSCRIPTIONAL REGULATORY PROTEIN MOC3"/>
    <property type="match status" value="1"/>
</dbReference>
<dbReference type="OrthoDB" id="2593732at2759"/>
<dbReference type="Gene3D" id="4.10.240.10">
    <property type="entry name" value="Zn(2)-C6 fungal-type DNA-binding domain"/>
    <property type="match status" value="1"/>
</dbReference>
<dbReference type="VEuPathDB" id="FungiDB:TSTA_059340"/>
<proteinExistence type="predicted"/>
<dbReference type="InterPro" id="IPR001138">
    <property type="entry name" value="Zn2Cys6_DnaBD"/>
</dbReference>
<dbReference type="GO" id="GO:0003677">
    <property type="term" value="F:DNA binding"/>
    <property type="evidence" value="ECO:0007669"/>
    <property type="project" value="UniProtKB-KW"/>
</dbReference>
<dbReference type="PROSITE" id="PS00463">
    <property type="entry name" value="ZN2_CY6_FUNGAL_1"/>
    <property type="match status" value="1"/>
</dbReference>
<evidence type="ECO:0000256" key="3">
    <source>
        <dbReference type="ARBA" id="ARBA00023015"/>
    </source>
</evidence>
<evidence type="ECO:0000256" key="5">
    <source>
        <dbReference type="ARBA" id="ARBA00023163"/>
    </source>
</evidence>
<dbReference type="InterPro" id="IPR052360">
    <property type="entry name" value="Transcr_Regulatory_Proteins"/>
</dbReference>
<dbReference type="GO" id="GO:0000981">
    <property type="term" value="F:DNA-binding transcription factor activity, RNA polymerase II-specific"/>
    <property type="evidence" value="ECO:0007669"/>
    <property type="project" value="InterPro"/>
</dbReference>
<keyword evidence="4" id="KW-0238">DNA-binding</keyword>
<dbReference type="AlphaFoldDB" id="B8MQM5"/>
<dbReference type="SMART" id="SM00066">
    <property type="entry name" value="GAL4"/>
    <property type="match status" value="1"/>
</dbReference>
<dbReference type="RefSeq" id="XP_002487559.1">
    <property type="nucleotide sequence ID" value="XM_002487514.1"/>
</dbReference>
<evidence type="ECO:0000313" key="9">
    <source>
        <dbReference type="Proteomes" id="UP000001745"/>
    </source>
</evidence>
<dbReference type="OMA" id="MFRMTIL"/>
<dbReference type="GO" id="GO:0008270">
    <property type="term" value="F:zinc ion binding"/>
    <property type="evidence" value="ECO:0007669"/>
    <property type="project" value="InterPro"/>
</dbReference>
<keyword evidence="2" id="KW-0862">Zinc</keyword>